<organism evidence="2 3">
    <name type="scientific">Theobroma cacao</name>
    <name type="common">Cacao</name>
    <name type="synonym">Cocoa</name>
    <dbReference type="NCBI Taxonomy" id="3641"/>
    <lineage>
        <taxon>Eukaryota</taxon>
        <taxon>Viridiplantae</taxon>
        <taxon>Streptophyta</taxon>
        <taxon>Embryophyta</taxon>
        <taxon>Tracheophyta</taxon>
        <taxon>Spermatophyta</taxon>
        <taxon>Magnoliopsida</taxon>
        <taxon>eudicotyledons</taxon>
        <taxon>Gunneridae</taxon>
        <taxon>Pentapetalae</taxon>
        <taxon>rosids</taxon>
        <taxon>malvids</taxon>
        <taxon>Malvales</taxon>
        <taxon>Malvaceae</taxon>
        <taxon>Byttnerioideae</taxon>
        <taxon>Theobroma</taxon>
    </lineage>
</organism>
<dbReference type="PANTHER" id="PTHR31286">
    <property type="entry name" value="GLYCINE-RICH CELL WALL STRUCTURAL PROTEIN 1.8-LIKE"/>
    <property type="match status" value="1"/>
</dbReference>
<dbReference type="Proteomes" id="UP000026915">
    <property type="component" value="Chromosome 3"/>
</dbReference>
<dbReference type="AlphaFoldDB" id="A0A061G6R9"/>
<dbReference type="HOGENOM" id="CLU_748881_0_0_1"/>
<feature type="domain" description="DUF4283" evidence="1">
    <location>
        <begin position="81"/>
        <end position="161"/>
    </location>
</feature>
<evidence type="ECO:0000259" key="1">
    <source>
        <dbReference type="Pfam" id="PF14111"/>
    </source>
</evidence>
<name>A0A061G6R9_THECC</name>
<gene>
    <name evidence="2" type="ORF">TCM_016624</name>
</gene>
<dbReference type="EMBL" id="CM001881">
    <property type="protein sequence ID" value="EOY25251.1"/>
    <property type="molecule type" value="Genomic_DNA"/>
</dbReference>
<evidence type="ECO:0000313" key="3">
    <source>
        <dbReference type="Proteomes" id="UP000026915"/>
    </source>
</evidence>
<sequence length="370" mass="42475">MLSNEKIEVNRTDAPKTTMQASYRSMWLHNHNIESFGESESEEEGEILEDVDSDDDNFDGIADGPYIRLSKEDKRRIRRPWRNAFIVKLLGRNINYTYLCIRVKQLWSLIGDFQVVDLDNGFYCVRFSNKSDFDHVLTEGPWFIAGHYLSTIRRWTLEFCSNEASVDSIAAWIRLPGMPLEYYDSGILSRIGNELGKTLKVDRTTAYASRGKFAKMCVELHLNKPLVSKVYRRQEQEGITEEQAQKTNQNCGDQEKDFVSTKFGPWMVAKKTYRRNNGLRAEGGLNLKSKVASQKGNMKAKQNIGTRFYLLDEDVSAPSDNEIIPESLEHVVLETVKLAAKKNKEVMRNEEELKKSLQAFASIRAITFVN</sequence>
<dbReference type="InterPro" id="IPR040256">
    <property type="entry name" value="At4g02000-like"/>
</dbReference>
<keyword evidence="3" id="KW-1185">Reference proteome</keyword>
<dbReference type="InParanoid" id="A0A061G6R9"/>
<dbReference type="PANTHER" id="PTHR31286:SF99">
    <property type="entry name" value="DUF4283 DOMAIN-CONTAINING PROTEIN"/>
    <property type="match status" value="1"/>
</dbReference>
<dbReference type="Pfam" id="PF14111">
    <property type="entry name" value="DUF4283"/>
    <property type="match status" value="1"/>
</dbReference>
<accession>A0A061G6R9</accession>
<dbReference type="Gramene" id="EOY25251">
    <property type="protein sequence ID" value="EOY25251"/>
    <property type="gene ID" value="TCM_016624"/>
</dbReference>
<dbReference type="eggNOG" id="KOG1075">
    <property type="taxonomic scope" value="Eukaryota"/>
</dbReference>
<protein>
    <submittedName>
        <fullName evidence="2">Zinc ion binding,nucleic acid binding-like protein</fullName>
    </submittedName>
</protein>
<proteinExistence type="predicted"/>
<dbReference type="InterPro" id="IPR025558">
    <property type="entry name" value="DUF4283"/>
</dbReference>
<evidence type="ECO:0000313" key="2">
    <source>
        <dbReference type="EMBL" id="EOY25251.1"/>
    </source>
</evidence>
<reference evidence="2 3" key="1">
    <citation type="journal article" date="2013" name="Genome Biol.">
        <title>The genome sequence of the most widely cultivated cacao type and its use to identify candidate genes regulating pod color.</title>
        <authorList>
            <person name="Motamayor J.C."/>
            <person name="Mockaitis K."/>
            <person name="Schmutz J."/>
            <person name="Haiminen N."/>
            <person name="Iii D.L."/>
            <person name="Cornejo O."/>
            <person name="Findley S.D."/>
            <person name="Zheng P."/>
            <person name="Utro F."/>
            <person name="Royaert S."/>
            <person name="Saski C."/>
            <person name="Jenkins J."/>
            <person name="Podicheti R."/>
            <person name="Zhao M."/>
            <person name="Scheffler B.E."/>
            <person name="Stack J.C."/>
            <person name="Feltus F.A."/>
            <person name="Mustiga G.M."/>
            <person name="Amores F."/>
            <person name="Phillips W."/>
            <person name="Marelli J.P."/>
            <person name="May G.D."/>
            <person name="Shapiro H."/>
            <person name="Ma J."/>
            <person name="Bustamante C.D."/>
            <person name="Schnell R.J."/>
            <person name="Main D."/>
            <person name="Gilbert D."/>
            <person name="Parida L."/>
            <person name="Kuhn D.N."/>
        </authorList>
    </citation>
    <scope>NUCLEOTIDE SEQUENCE [LARGE SCALE GENOMIC DNA]</scope>
    <source>
        <strain evidence="3">cv. Matina 1-6</strain>
    </source>
</reference>